<gene>
    <name evidence="2" type="ORF">S06H3_57883</name>
</gene>
<name>X1R4L3_9ZZZZ</name>
<comment type="caution">
    <text evidence="2">The sequence shown here is derived from an EMBL/GenBank/DDBJ whole genome shotgun (WGS) entry which is preliminary data.</text>
</comment>
<dbReference type="AlphaFoldDB" id="X1R4L3"/>
<organism evidence="2">
    <name type="scientific">marine sediment metagenome</name>
    <dbReference type="NCBI Taxonomy" id="412755"/>
    <lineage>
        <taxon>unclassified sequences</taxon>
        <taxon>metagenomes</taxon>
        <taxon>ecological metagenomes</taxon>
    </lineage>
</organism>
<accession>X1R4L3</accession>
<feature type="non-terminal residue" evidence="2">
    <location>
        <position position="1"/>
    </location>
</feature>
<keyword evidence="1" id="KW-0472">Membrane</keyword>
<proteinExistence type="predicted"/>
<keyword evidence="1" id="KW-1133">Transmembrane helix</keyword>
<dbReference type="EMBL" id="BARV01037412">
    <property type="protein sequence ID" value="GAI50544.1"/>
    <property type="molecule type" value="Genomic_DNA"/>
</dbReference>
<protein>
    <submittedName>
        <fullName evidence="2">Uncharacterized protein</fullName>
    </submittedName>
</protein>
<sequence>EISVKLDGKEIYTATDLKNNSYFDLALYDVAETPLTWYIISFIVLLIILLGVTAIYSFKKPKLAKKRDASIGSEEFLNTKKTLLMSLLKDIEKQHRSKKISDDTYHKLKEQYKQETVDTMKKLEDTKSKVK</sequence>
<feature type="transmembrane region" description="Helical" evidence="1">
    <location>
        <begin position="35"/>
        <end position="58"/>
    </location>
</feature>
<keyword evidence="1" id="KW-0812">Transmembrane</keyword>
<evidence type="ECO:0000256" key="1">
    <source>
        <dbReference type="SAM" id="Phobius"/>
    </source>
</evidence>
<evidence type="ECO:0000313" key="2">
    <source>
        <dbReference type="EMBL" id="GAI50544.1"/>
    </source>
</evidence>
<reference evidence="2" key="1">
    <citation type="journal article" date="2014" name="Front. Microbiol.">
        <title>High frequency of phylogenetically diverse reductive dehalogenase-homologous genes in deep subseafloor sedimentary metagenomes.</title>
        <authorList>
            <person name="Kawai M."/>
            <person name="Futagami T."/>
            <person name="Toyoda A."/>
            <person name="Takaki Y."/>
            <person name="Nishi S."/>
            <person name="Hori S."/>
            <person name="Arai W."/>
            <person name="Tsubouchi T."/>
            <person name="Morono Y."/>
            <person name="Uchiyama I."/>
            <person name="Ito T."/>
            <person name="Fujiyama A."/>
            <person name="Inagaki F."/>
            <person name="Takami H."/>
        </authorList>
    </citation>
    <scope>NUCLEOTIDE SEQUENCE</scope>
    <source>
        <strain evidence="2">Expedition CK06-06</strain>
    </source>
</reference>